<evidence type="ECO:0000256" key="8">
    <source>
        <dbReference type="SAM" id="Phobius"/>
    </source>
</evidence>
<evidence type="ECO:0000256" key="6">
    <source>
        <dbReference type="ARBA" id="ARBA00023136"/>
    </source>
</evidence>
<dbReference type="GO" id="GO:0005886">
    <property type="term" value="C:plasma membrane"/>
    <property type="evidence" value="ECO:0007669"/>
    <property type="project" value="UniProtKB-SubCell"/>
</dbReference>
<evidence type="ECO:0000256" key="2">
    <source>
        <dbReference type="ARBA" id="ARBA00005811"/>
    </source>
</evidence>
<keyword evidence="7" id="KW-0813">Transport</keyword>
<keyword evidence="7" id="KW-0653">Protein transport</keyword>
<dbReference type="EMBL" id="CP098242">
    <property type="protein sequence ID" value="WAW10120.1"/>
    <property type="molecule type" value="Genomic_DNA"/>
</dbReference>
<reference evidence="9" key="1">
    <citation type="journal article" date="2022" name="Front. Microbiol.">
        <title>New perspectives on an old grouping: The genomic and phenotypic variability of Oxalobacter formigenes and the implications for calcium oxalate stone prevention.</title>
        <authorList>
            <person name="Chmiel J.A."/>
            <person name="Carr C."/>
            <person name="Stuivenberg G.A."/>
            <person name="Venema R."/>
            <person name="Chanyi R.M."/>
            <person name="Al K.F."/>
            <person name="Giguere D."/>
            <person name="Say H."/>
            <person name="Akouris P.P."/>
            <person name="Dominguez Romero S.A."/>
            <person name="Kwong A."/>
            <person name="Tai V."/>
            <person name="Koval S.F."/>
            <person name="Razvi H."/>
            <person name="Bjazevic J."/>
            <person name="Burton J.P."/>
        </authorList>
    </citation>
    <scope>NUCLEOTIDE SEQUENCE</scope>
    <source>
        <strain evidence="9">WoOx3</strain>
    </source>
</reference>
<dbReference type="PANTHER" id="PTHR30558">
    <property type="entry name" value="EXBD MEMBRANE COMPONENT OF PMF-DRIVEN MACROMOLECULE IMPORT SYSTEM"/>
    <property type="match status" value="1"/>
</dbReference>
<comment type="similarity">
    <text evidence="2 7">Belongs to the ExbD/TolR family.</text>
</comment>
<evidence type="ECO:0000256" key="1">
    <source>
        <dbReference type="ARBA" id="ARBA00004162"/>
    </source>
</evidence>
<keyword evidence="10" id="KW-1185">Reference proteome</keyword>
<dbReference type="GO" id="GO:0022857">
    <property type="term" value="F:transmembrane transporter activity"/>
    <property type="evidence" value="ECO:0007669"/>
    <property type="project" value="InterPro"/>
</dbReference>
<accession>A0A9E9LYR8</accession>
<evidence type="ECO:0000256" key="4">
    <source>
        <dbReference type="ARBA" id="ARBA00022692"/>
    </source>
</evidence>
<name>A0A9E9LYR8_9BURK</name>
<dbReference type="InterPro" id="IPR003400">
    <property type="entry name" value="ExbD"/>
</dbReference>
<evidence type="ECO:0000256" key="7">
    <source>
        <dbReference type="RuleBase" id="RU003879"/>
    </source>
</evidence>
<dbReference type="GO" id="GO:0015031">
    <property type="term" value="P:protein transport"/>
    <property type="evidence" value="ECO:0007669"/>
    <property type="project" value="UniProtKB-KW"/>
</dbReference>
<gene>
    <name evidence="9" type="ORF">NB640_00145</name>
</gene>
<keyword evidence="6 8" id="KW-0472">Membrane</keyword>
<feature type="transmembrane region" description="Helical" evidence="8">
    <location>
        <begin position="12"/>
        <end position="32"/>
    </location>
</feature>
<keyword evidence="5 8" id="KW-1133">Transmembrane helix</keyword>
<keyword evidence="4 7" id="KW-0812">Transmembrane</keyword>
<dbReference type="RefSeq" id="WP_269309119.1">
    <property type="nucleotide sequence ID" value="NZ_CP098242.1"/>
</dbReference>
<evidence type="ECO:0000256" key="3">
    <source>
        <dbReference type="ARBA" id="ARBA00022475"/>
    </source>
</evidence>
<dbReference type="Proteomes" id="UP001156215">
    <property type="component" value="Chromosome"/>
</dbReference>
<protein>
    <submittedName>
        <fullName evidence="9">Biopolymer transporter ExbD</fullName>
    </submittedName>
</protein>
<dbReference type="Gene3D" id="3.30.420.270">
    <property type="match status" value="1"/>
</dbReference>
<evidence type="ECO:0000313" key="10">
    <source>
        <dbReference type="Proteomes" id="UP001156215"/>
    </source>
</evidence>
<proteinExistence type="inferred from homology"/>
<dbReference type="PANTHER" id="PTHR30558:SF7">
    <property type="entry name" value="TOL-PAL SYSTEM PROTEIN TOLR"/>
    <property type="match status" value="1"/>
</dbReference>
<dbReference type="AlphaFoldDB" id="A0A9E9LYR8"/>
<sequence>MRDNFAEINVVPLVDVMLVLIVIVLVTANFMVRGVIHVNLPTAESGQNTTQAALHLEMAKDGSVYLDERKIDEAQLVSRLSEESRDKNILISADRELPIQPFVTMVDLLKKQGFNRISVQTEK</sequence>
<dbReference type="Pfam" id="PF02472">
    <property type="entry name" value="ExbD"/>
    <property type="match status" value="1"/>
</dbReference>
<organism evidence="9 10">
    <name type="scientific">Oxalobacter vibrioformis</name>
    <dbReference type="NCBI Taxonomy" id="933080"/>
    <lineage>
        <taxon>Bacteria</taxon>
        <taxon>Pseudomonadati</taxon>
        <taxon>Pseudomonadota</taxon>
        <taxon>Betaproteobacteria</taxon>
        <taxon>Burkholderiales</taxon>
        <taxon>Oxalobacteraceae</taxon>
        <taxon>Oxalobacter</taxon>
    </lineage>
</organism>
<dbReference type="KEGG" id="ovb:NB640_00145"/>
<evidence type="ECO:0000313" key="9">
    <source>
        <dbReference type="EMBL" id="WAW10120.1"/>
    </source>
</evidence>
<evidence type="ECO:0000256" key="5">
    <source>
        <dbReference type="ARBA" id="ARBA00022989"/>
    </source>
</evidence>
<keyword evidence="3" id="KW-1003">Cell membrane</keyword>
<comment type="subcellular location">
    <subcellularLocation>
        <location evidence="1">Cell membrane</location>
        <topology evidence="1">Single-pass membrane protein</topology>
    </subcellularLocation>
    <subcellularLocation>
        <location evidence="7">Cell membrane</location>
        <topology evidence="7">Single-pass type II membrane protein</topology>
    </subcellularLocation>
</comment>